<dbReference type="PIRSF" id="PIRSF032908">
    <property type="entry name" value="UCP032908"/>
    <property type="match status" value="1"/>
</dbReference>
<feature type="domain" description="DUF1648" evidence="2">
    <location>
        <begin position="152"/>
        <end position="197"/>
    </location>
</feature>
<dbReference type="InterPro" id="IPR043831">
    <property type="entry name" value="DUF5808"/>
</dbReference>
<feature type="transmembrane region" description="Helical" evidence="1">
    <location>
        <begin position="193"/>
        <end position="214"/>
    </location>
</feature>
<feature type="transmembrane region" description="Helical" evidence="1">
    <location>
        <begin position="60"/>
        <end position="78"/>
    </location>
</feature>
<dbReference type="AlphaFoldDB" id="A0A949TYA7"/>
<evidence type="ECO:0000256" key="1">
    <source>
        <dbReference type="SAM" id="Phobius"/>
    </source>
</evidence>
<proteinExistence type="predicted"/>
<keyword evidence="5" id="KW-1185">Reference proteome</keyword>
<dbReference type="GO" id="GO:0009636">
    <property type="term" value="P:response to toxic substance"/>
    <property type="evidence" value="ECO:0007669"/>
    <property type="project" value="TreeGrafter"/>
</dbReference>
<feature type="transmembrane region" description="Helical" evidence="1">
    <location>
        <begin position="271"/>
        <end position="292"/>
    </location>
</feature>
<dbReference type="PANTHER" id="PTHR37810">
    <property type="entry name" value="IMMUNITY PROTEIN SDPI"/>
    <property type="match status" value="1"/>
</dbReference>
<dbReference type="RefSeq" id="WP_218320887.1">
    <property type="nucleotide sequence ID" value="NZ_JAEEGC010000054.1"/>
</dbReference>
<dbReference type="EMBL" id="JAEEGC010000054">
    <property type="protein sequence ID" value="MBV7273820.1"/>
    <property type="molecule type" value="Genomic_DNA"/>
</dbReference>
<feature type="transmembrane region" description="Helical" evidence="1">
    <location>
        <begin position="84"/>
        <end position="104"/>
    </location>
</feature>
<dbReference type="InterPro" id="IPR014574">
    <property type="entry name" value="UCP032908"/>
</dbReference>
<protein>
    <submittedName>
        <fullName evidence="4">DUF1648 domain-containing protein</fullName>
    </submittedName>
</protein>
<comment type="caution">
    <text evidence="4">The sequence shown here is derived from an EMBL/GenBank/DDBJ whole genome shotgun (WGS) entry which is preliminary data.</text>
</comment>
<dbReference type="Pfam" id="PF07853">
    <property type="entry name" value="DUF1648"/>
    <property type="match status" value="1"/>
</dbReference>
<evidence type="ECO:0000259" key="2">
    <source>
        <dbReference type="Pfam" id="PF07853"/>
    </source>
</evidence>
<accession>A0A949TYA7</accession>
<organism evidence="4 5">
    <name type="scientific">Clostridium thailandense</name>
    <dbReference type="NCBI Taxonomy" id="2794346"/>
    <lineage>
        <taxon>Bacteria</taxon>
        <taxon>Bacillati</taxon>
        <taxon>Bacillota</taxon>
        <taxon>Clostridia</taxon>
        <taxon>Eubacteriales</taxon>
        <taxon>Clostridiaceae</taxon>
        <taxon>Clostridium</taxon>
    </lineage>
</organism>
<feature type="transmembrane region" description="Helical" evidence="1">
    <location>
        <begin position="6"/>
        <end position="25"/>
    </location>
</feature>
<dbReference type="Proteomes" id="UP000694308">
    <property type="component" value="Unassembled WGS sequence"/>
</dbReference>
<dbReference type="InterPro" id="IPR012867">
    <property type="entry name" value="DUF1648"/>
</dbReference>
<feature type="transmembrane region" description="Helical" evidence="1">
    <location>
        <begin position="357"/>
        <end position="374"/>
    </location>
</feature>
<keyword evidence="1" id="KW-0472">Membrane</keyword>
<dbReference type="PANTHER" id="PTHR37810:SF9">
    <property type="entry name" value="MEMBRANE PROTEIN"/>
    <property type="match status" value="1"/>
</dbReference>
<reference evidence="4" key="1">
    <citation type="submission" date="2020-12" db="EMBL/GenBank/DDBJ databases">
        <title>Clostridium thailandense sp. nov., a novel acetogenic bacterium isolated from peat land soil in Thailand.</title>
        <authorList>
            <person name="Chaikitkaew S."/>
            <person name="Birkeland N.K."/>
        </authorList>
    </citation>
    <scope>NUCLEOTIDE SEQUENCE</scope>
    <source>
        <strain evidence="4">PL3</strain>
    </source>
</reference>
<keyword evidence="1" id="KW-1133">Transmembrane helix</keyword>
<feature type="domain" description="DUF5808" evidence="3">
    <location>
        <begin position="332"/>
        <end position="354"/>
    </location>
</feature>
<dbReference type="Pfam" id="PF19124">
    <property type="entry name" value="DUF5808"/>
    <property type="match status" value="1"/>
</dbReference>
<evidence type="ECO:0000313" key="5">
    <source>
        <dbReference type="Proteomes" id="UP000694308"/>
    </source>
</evidence>
<keyword evidence="1" id="KW-0812">Transmembrane</keyword>
<evidence type="ECO:0000259" key="3">
    <source>
        <dbReference type="Pfam" id="PF19124"/>
    </source>
</evidence>
<name>A0A949TYA7_9CLOT</name>
<sequence>MRNSLISMITIVPIITIIFIIQIMMPKLTRKDIYFGIRIPEEQLENEELKKIYREYIKNNVLFFIFYILVNWFLLIYLNHLINFLKAVEIFLYLAVTFYIYYIGNKKVKVIKERNGWYKNKKSAVVVDTNFSKEKGGKMLASPWWFLIPAAIILVNVIIAFNAYNRVPETFPIHWNSLGQADNWAKKSYKSVLSVPVAQCFITIVMFFSFKIIGWSKQQISASKPEISKEQNRIFRYRWSMYLIAMAVMINLFFTFINLTTLQVIKSNYKIMSMFSISFAIIACIGSLIMSIKTGQGGSRIKIQSKEGKLNSLLDRDDDRYWKFGNSIYVNKDDPSLFVEKRFGIGWTMNFGRIESIIILVIFLIIILSMKFFLK</sequence>
<feature type="transmembrane region" description="Helical" evidence="1">
    <location>
        <begin position="144"/>
        <end position="164"/>
    </location>
</feature>
<gene>
    <name evidence="4" type="ORF">I6U48_12965</name>
</gene>
<feature type="transmembrane region" description="Helical" evidence="1">
    <location>
        <begin position="239"/>
        <end position="259"/>
    </location>
</feature>
<evidence type="ECO:0000313" key="4">
    <source>
        <dbReference type="EMBL" id="MBV7273820.1"/>
    </source>
</evidence>